<dbReference type="EMBL" id="JBHTAS010000001">
    <property type="protein sequence ID" value="MFC7142109.1"/>
    <property type="molecule type" value="Genomic_DNA"/>
</dbReference>
<dbReference type="PROSITE" id="PS51257">
    <property type="entry name" value="PROKAR_LIPOPROTEIN"/>
    <property type="match status" value="1"/>
</dbReference>
<comment type="caution">
    <text evidence="3">The sequence shown here is derived from an EMBL/GenBank/DDBJ whole genome shotgun (WGS) entry which is preliminary data.</text>
</comment>
<dbReference type="Proteomes" id="UP001596432">
    <property type="component" value="Unassembled WGS sequence"/>
</dbReference>
<gene>
    <name evidence="3" type="ORF">ACFQMA_20015</name>
</gene>
<dbReference type="SUPFAM" id="SSF53850">
    <property type="entry name" value="Periplasmic binding protein-like II"/>
    <property type="match status" value="1"/>
</dbReference>
<name>A0ABD5Y459_9EURY</name>
<dbReference type="InterPro" id="IPR000914">
    <property type="entry name" value="SBP_5_dom"/>
</dbReference>
<dbReference type="InterPro" id="IPR039424">
    <property type="entry name" value="SBP_5"/>
</dbReference>
<evidence type="ECO:0000256" key="1">
    <source>
        <dbReference type="SAM" id="MobiDB-lite"/>
    </source>
</evidence>
<proteinExistence type="predicted"/>
<dbReference type="GeneID" id="78822443"/>
<feature type="compositionally biased region" description="Basic and acidic residues" evidence="1">
    <location>
        <begin position="580"/>
        <end position="591"/>
    </location>
</feature>
<feature type="domain" description="Solute-binding protein family 5" evidence="2">
    <location>
        <begin position="350"/>
        <end position="559"/>
    </location>
</feature>
<dbReference type="AlphaFoldDB" id="A0ABD5Y459"/>
<feature type="region of interest" description="Disordered" evidence="1">
    <location>
        <begin position="577"/>
        <end position="596"/>
    </location>
</feature>
<evidence type="ECO:0000259" key="2">
    <source>
        <dbReference type="Pfam" id="PF00496"/>
    </source>
</evidence>
<organism evidence="3 4">
    <name type="scientific">Halosimplex aquaticum</name>
    <dbReference type="NCBI Taxonomy" id="3026162"/>
    <lineage>
        <taxon>Archaea</taxon>
        <taxon>Methanobacteriati</taxon>
        <taxon>Methanobacteriota</taxon>
        <taxon>Stenosarchaea group</taxon>
        <taxon>Halobacteria</taxon>
        <taxon>Halobacteriales</taxon>
        <taxon>Haloarculaceae</taxon>
        <taxon>Halosimplex</taxon>
    </lineage>
</organism>
<dbReference type="PANTHER" id="PTHR30290">
    <property type="entry name" value="PERIPLASMIC BINDING COMPONENT OF ABC TRANSPORTER"/>
    <property type="match status" value="1"/>
</dbReference>
<feature type="region of interest" description="Disordered" evidence="1">
    <location>
        <begin position="27"/>
        <end position="76"/>
    </location>
</feature>
<accession>A0ABD5Y459</accession>
<protein>
    <submittedName>
        <fullName evidence="3">ABC transporter substrate-binding protein</fullName>
    </submittedName>
</protein>
<evidence type="ECO:0000313" key="4">
    <source>
        <dbReference type="Proteomes" id="UP001596432"/>
    </source>
</evidence>
<dbReference type="RefSeq" id="WP_274323183.1">
    <property type="nucleotide sequence ID" value="NZ_CP118158.1"/>
</dbReference>
<dbReference type="Gene3D" id="3.10.105.10">
    <property type="entry name" value="Dipeptide-binding Protein, Domain 3"/>
    <property type="match status" value="1"/>
</dbReference>
<dbReference type="Pfam" id="PF00496">
    <property type="entry name" value="SBP_bac_5"/>
    <property type="match status" value="1"/>
</dbReference>
<feature type="compositionally biased region" description="Polar residues" evidence="1">
    <location>
        <begin position="42"/>
        <end position="57"/>
    </location>
</feature>
<keyword evidence="4" id="KW-1185">Reference proteome</keyword>
<sequence length="717" mass="79435">MREYDNLRDRLSRRQYAQLVAGVGITGLAGCPSQGGDGTTAGPESTPTDSGSAETSSGDGGSNGTATDQSTPEGEPVTDEIRVFQANSPSVFDANLWAPQDNTTGMGFMTELHALSNVHTGEMAYSGLEIETPWKQGKDSVSIMTWYKDYRVEAPYDVYETHDDRATYWNGDPFDAEARELHDHVHYFQNGNKFNQDTAFQNEATSQWEYHWWNSDGSNGLTDNPQAKHILESQAAPNDGDMPLHPDFTRPYYERYQDASSSDEAQAVTDDLTSDRISLQRLMEEGWGSGPYEIRSEDDIGSARLTLHLRDEAAASSGDTEVAHPNASNTNVSKLALMWGEGDRRQTLASNGSLDLNGNIVAPNSLYPRESLPDHMQELTRWLRSSGGDKWRLNWNNKHLQNLWVRRALVAAVDWTAAGANGWGSERSVPIENHTYLLDTQSQATFSSDFLDSLHSWPMKSDFETAAKYLKRGGYSKQGGQWVGPDGNPASIDVTFSAGISDYAGAAQTIKANLSKFGFGVNLSSQNGSTWQSNLTAKDGLNYQSTIFWHGYGNPFGYYNSTPGWWSGTLLMGKAGSPTERVEPSTKKDSQGKPLQVQIPSEVGSIEAPDEAGIKPSLSNGEEINLAQIIYDIRDPETSEEQLQELYRKCARYYNYYLPHFVFHQYNWGAWGNVRDFEWPDPANRGLDYERGFGISAALILGGLTEASYNTDFQPPE</sequence>
<reference evidence="3 4" key="1">
    <citation type="journal article" date="2019" name="Int. J. Syst. Evol. Microbiol.">
        <title>The Global Catalogue of Microorganisms (GCM) 10K type strain sequencing project: providing services to taxonomists for standard genome sequencing and annotation.</title>
        <authorList>
            <consortium name="The Broad Institute Genomics Platform"/>
            <consortium name="The Broad Institute Genome Sequencing Center for Infectious Disease"/>
            <person name="Wu L."/>
            <person name="Ma J."/>
        </authorList>
    </citation>
    <scope>NUCLEOTIDE SEQUENCE [LARGE SCALE GENOMIC DNA]</scope>
    <source>
        <strain evidence="3 4">XZYJT29</strain>
    </source>
</reference>
<evidence type="ECO:0000313" key="3">
    <source>
        <dbReference type="EMBL" id="MFC7142109.1"/>
    </source>
</evidence>